<organism evidence="7 8">
    <name type="scientific">Heliobacterium chlorum</name>
    <dbReference type="NCBI Taxonomy" id="2698"/>
    <lineage>
        <taxon>Bacteria</taxon>
        <taxon>Bacillati</taxon>
        <taxon>Bacillota</taxon>
        <taxon>Clostridia</taxon>
        <taxon>Eubacteriales</taxon>
        <taxon>Heliobacteriaceae</taxon>
        <taxon>Heliobacterium</taxon>
    </lineage>
</organism>
<dbReference type="Pfam" id="PF25990">
    <property type="entry name" value="Beta-barrel_YknX"/>
    <property type="match status" value="1"/>
</dbReference>
<keyword evidence="5" id="KW-0472">Membrane</keyword>
<comment type="caution">
    <text evidence="7">The sequence shown here is derived from an EMBL/GenBank/DDBJ whole genome shotgun (WGS) entry which is preliminary data.</text>
</comment>
<dbReference type="InterPro" id="IPR050739">
    <property type="entry name" value="MFP"/>
</dbReference>
<dbReference type="Proteomes" id="UP000617402">
    <property type="component" value="Unassembled WGS sequence"/>
</dbReference>
<evidence type="ECO:0000256" key="1">
    <source>
        <dbReference type="ARBA" id="ARBA00004167"/>
    </source>
</evidence>
<keyword evidence="3" id="KW-0812">Transmembrane</keyword>
<dbReference type="PANTHER" id="PTHR30386:SF26">
    <property type="entry name" value="TRANSPORT PROTEIN COMB"/>
    <property type="match status" value="1"/>
</dbReference>
<evidence type="ECO:0000313" key="8">
    <source>
        <dbReference type="Proteomes" id="UP000617402"/>
    </source>
</evidence>
<evidence type="ECO:0000256" key="4">
    <source>
        <dbReference type="ARBA" id="ARBA00022989"/>
    </source>
</evidence>
<dbReference type="InterPro" id="IPR058636">
    <property type="entry name" value="Beta-barrel_YknX"/>
</dbReference>
<dbReference type="PANTHER" id="PTHR30386">
    <property type="entry name" value="MEMBRANE FUSION SUBUNIT OF EMRAB-TOLC MULTIDRUG EFFLUX PUMP"/>
    <property type="match status" value="1"/>
</dbReference>
<evidence type="ECO:0000313" key="7">
    <source>
        <dbReference type="EMBL" id="MBC9783070.1"/>
    </source>
</evidence>
<dbReference type="RefSeq" id="WP_188038252.1">
    <property type="nucleotide sequence ID" value="NZ_JACVHF010000001.1"/>
</dbReference>
<name>A0ABR7SZE2_HELCL</name>
<dbReference type="EMBL" id="JACVHF010000001">
    <property type="protein sequence ID" value="MBC9783070.1"/>
    <property type="molecule type" value="Genomic_DNA"/>
</dbReference>
<evidence type="ECO:0000259" key="6">
    <source>
        <dbReference type="Pfam" id="PF25990"/>
    </source>
</evidence>
<evidence type="ECO:0000256" key="3">
    <source>
        <dbReference type="ARBA" id="ARBA00022692"/>
    </source>
</evidence>
<accession>A0ABR7SZE2</accession>
<comment type="similarity">
    <text evidence="2">Belongs to the membrane fusion protein (MFP) (TC 8.A.1) family.</text>
</comment>
<sequence length="216" mass="22928">MNNFRRMLTVNILVLALLAGGAIAAVYFYNRAINYVTTNNARIDATRVTITPSASGQLIGWNGDIGKKYAPGERVGMIQPAVPGSPPVDVTFPMSATIVQQSAVKNSFVAAGTPLAYAYDMDNLFVTANINENDLSKVAVGQNVDITVDAFPGTLLSGKVNRIGMTTAGTFTLLPEQNTNANYTKVAQVVPISIALDGTKGLDIKPGLSTNVRIHR</sequence>
<reference evidence="7 8" key="1">
    <citation type="submission" date="2020-07" db="EMBL/GenBank/DDBJ databases">
        <title>Draft whole-genome sequence of Heliobacterium chlorum DSM 3682, type strain.</title>
        <authorList>
            <person name="Kyndt J.A."/>
            <person name="Meyer T.E."/>
            <person name="Imhoff J.F."/>
        </authorList>
    </citation>
    <scope>NUCLEOTIDE SEQUENCE [LARGE SCALE GENOMIC DNA]</scope>
    <source>
        <strain evidence="7 8">DSM 3682</strain>
    </source>
</reference>
<protein>
    <submittedName>
        <fullName evidence="7">HlyD family efflux transporter periplasmic adaptor subunit</fullName>
    </submittedName>
</protein>
<keyword evidence="8" id="KW-1185">Reference proteome</keyword>
<keyword evidence="4" id="KW-1133">Transmembrane helix</keyword>
<evidence type="ECO:0000256" key="2">
    <source>
        <dbReference type="ARBA" id="ARBA00009477"/>
    </source>
</evidence>
<evidence type="ECO:0000256" key="5">
    <source>
        <dbReference type="ARBA" id="ARBA00023136"/>
    </source>
</evidence>
<gene>
    <name evidence="7" type="ORF">H1S01_00940</name>
</gene>
<dbReference type="Gene3D" id="2.40.30.170">
    <property type="match status" value="1"/>
</dbReference>
<comment type="subcellular location">
    <subcellularLocation>
        <location evidence="1">Membrane</location>
        <topology evidence="1">Single-pass membrane protein</topology>
    </subcellularLocation>
</comment>
<proteinExistence type="inferred from homology"/>
<feature type="domain" description="YknX-like beta-barrel" evidence="6">
    <location>
        <begin position="126"/>
        <end position="214"/>
    </location>
</feature>